<organism evidence="2 3">
    <name type="scientific">Asbolus verrucosus</name>
    <name type="common">Desert ironclad beetle</name>
    <dbReference type="NCBI Taxonomy" id="1661398"/>
    <lineage>
        <taxon>Eukaryota</taxon>
        <taxon>Metazoa</taxon>
        <taxon>Ecdysozoa</taxon>
        <taxon>Arthropoda</taxon>
        <taxon>Hexapoda</taxon>
        <taxon>Insecta</taxon>
        <taxon>Pterygota</taxon>
        <taxon>Neoptera</taxon>
        <taxon>Endopterygota</taxon>
        <taxon>Coleoptera</taxon>
        <taxon>Polyphaga</taxon>
        <taxon>Cucujiformia</taxon>
        <taxon>Tenebrionidae</taxon>
        <taxon>Pimeliinae</taxon>
        <taxon>Asbolus</taxon>
    </lineage>
</organism>
<dbReference type="STRING" id="1661398.A0A482V8R7"/>
<feature type="region of interest" description="Disordered" evidence="1">
    <location>
        <begin position="111"/>
        <end position="139"/>
    </location>
</feature>
<feature type="compositionally biased region" description="Low complexity" evidence="1">
    <location>
        <begin position="78"/>
        <end position="90"/>
    </location>
</feature>
<accession>A0A482V8R7</accession>
<reference evidence="2 3" key="1">
    <citation type="submission" date="2017-03" db="EMBL/GenBank/DDBJ databases">
        <title>Genome of the blue death feigning beetle - Asbolus verrucosus.</title>
        <authorList>
            <person name="Rider S.D."/>
        </authorList>
    </citation>
    <scope>NUCLEOTIDE SEQUENCE [LARGE SCALE GENOMIC DNA]</scope>
    <source>
        <strain evidence="2">Butters</strain>
        <tissue evidence="2">Head and leg muscle</tissue>
    </source>
</reference>
<dbReference type="AlphaFoldDB" id="A0A482V8R7"/>
<comment type="caution">
    <text evidence="2">The sequence shown here is derived from an EMBL/GenBank/DDBJ whole genome shotgun (WGS) entry which is preliminary data.</text>
</comment>
<feature type="compositionally biased region" description="Polar residues" evidence="1">
    <location>
        <begin position="111"/>
        <end position="131"/>
    </location>
</feature>
<evidence type="ECO:0000256" key="1">
    <source>
        <dbReference type="SAM" id="MobiDB-lite"/>
    </source>
</evidence>
<feature type="region of interest" description="Disordered" evidence="1">
    <location>
        <begin position="78"/>
        <end position="97"/>
    </location>
</feature>
<evidence type="ECO:0000313" key="3">
    <source>
        <dbReference type="Proteomes" id="UP000292052"/>
    </source>
</evidence>
<proteinExistence type="predicted"/>
<dbReference type="OrthoDB" id="10072397at2759"/>
<dbReference type="EMBL" id="QDEB01126712">
    <property type="protein sequence ID" value="RZB39631.1"/>
    <property type="molecule type" value="Genomic_DNA"/>
</dbReference>
<name>A0A482V8R7_ASBVE</name>
<evidence type="ECO:0000313" key="2">
    <source>
        <dbReference type="EMBL" id="RZB39631.1"/>
    </source>
</evidence>
<sequence>MEYCSLVPDTPLAEQSPGAAHTTLKQIIESLLQEAVVLPTFNRAVESQTSSGENKQTYEELLATAILNKVVSKGQRSLASSSPASISSRISPPPQEKENKEYFFGQETLDSKWNPTDLETTSNSSLNEYLQSDSSSNSSSINYVDHVSLTIRQRIEDVTSTNVDDEIQDDVHYFRENTSLLDNSDANWYLKKRELHGSPVPVPMLVPNPTTTAKVLIGDKEIDETSDLSDAISECDDMESVEVQNYRIKTKMIIDSAETITPGKQVHHPEKRRKMSYDMSLKRIL</sequence>
<protein>
    <submittedName>
        <fullName evidence="2">GPI-anchored adhesin-like protein PGA55</fullName>
    </submittedName>
</protein>
<gene>
    <name evidence="2" type="ORF">BDFB_003475</name>
</gene>
<dbReference type="Proteomes" id="UP000292052">
    <property type="component" value="Unassembled WGS sequence"/>
</dbReference>
<keyword evidence="3" id="KW-1185">Reference proteome</keyword>